<evidence type="ECO:0000313" key="1">
    <source>
        <dbReference type="EMBL" id="GIU42985.1"/>
    </source>
</evidence>
<dbReference type="RefSeq" id="WP_220780167.1">
    <property type="nucleotide sequence ID" value="NZ_BPEY01000012.1"/>
</dbReference>
<reference evidence="1" key="1">
    <citation type="submission" date="2021-05" db="EMBL/GenBank/DDBJ databases">
        <title>Molecular characterization for Shewanella algae harboring chromosomal blaOXA-55-like strains isolated from clinical and environment sample.</title>
        <authorList>
            <person name="Ohama Y."/>
            <person name="Aoki K."/>
            <person name="Harada S."/>
            <person name="Moriya K."/>
            <person name="Ishii Y."/>
            <person name="Tateda K."/>
        </authorList>
    </citation>
    <scope>NUCLEOTIDE SEQUENCE</scope>
    <source>
        <strain evidence="1">JCM 11563</strain>
    </source>
</reference>
<sequence>MRQGFRQYIMVTISEIPFWRKILVHNKLSHNVNKHVLHQNDIDLLKHELAVRKKCRLYKSKLDPYKQHILLLRHANVTFAGIAYWLSTRKGITMTPEAISIRVRKWSLEHE</sequence>
<protein>
    <submittedName>
        <fullName evidence="1">Uncharacterized protein</fullName>
    </submittedName>
</protein>
<keyword evidence="2" id="KW-1185">Reference proteome</keyword>
<dbReference type="EMBL" id="BPEY01000012">
    <property type="protein sequence ID" value="GIU42985.1"/>
    <property type="molecule type" value="Genomic_DNA"/>
</dbReference>
<evidence type="ECO:0000313" key="2">
    <source>
        <dbReference type="Proteomes" id="UP000887104"/>
    </source>
</evidence>
<dbReference type="Proteomes" id="UP000887104">
    <property type="component" value="Unassembled WGS sequence"/>
</dbReference>
<gene>
    <name evidence="1" type="ORF">TUM4438_10850</name>
</gene>
<proteinExistence type="predicted"/>
<organism evidence="1 2">
    <name type="scientific">Shewanella sairae</name>
    <dbReference type="NCBI Taxonomy" id="190310"/>
    <lineage>
        <taxon>Bacteria</taxon>
        <taxon>Pseudomonadati</taxon>
        <taxon>Pseudomonadota</taxon>
        <taxon>Gammaproteobacteria</taxon>
        <taxon>Alteromonadales</taxon>
        <taxon>Shewanellaceae</taxon>
        <taxon>Shewanella</taxon>
    </lineage>
</organism>
<accession>A0ABQ4P615</accession>
<comment type="caution">
    <text evidence="1">The sequence shown here is derived from an EMBL/GenBank/DDBJ whole genome shotgun (WGS) entry which is preliminary data.</text>
</comment>
<name>A0ABQ4P615_9GAMM</name>